<gene>
    <name evidence="13" type="ORF">ACFQS1_00930</name>
</gene>
<dbReference type="PANTHER" id="PTHR43671:SF98">
    <property type="entry name" value="SERINE_THREONINE-PROTEIN KINASE NEK11"/>
    <property type="match status" value="1"/>
</dbReference>
<comment type="catalytic activity">
    <reaction evidence="8">
        <text>L-threonyl-[protein] + ATP = O-phospho-L-threonyl-[protein] + ADP + H(+)</text>
        <dbReference type="Rhea" id="RHEA:46608"/>
        <dbReference type="Rhea" id="RHEA-COMP:11060"/>
        <dbReference type="Rhea" id="RHEA-COMP:11605"/>
        <dbReference type="ChEBI" id="CHEBI:15378"/>
        <dbReference type="ChEBI" id="CHEBI:30013"/>
        <dbReference type="ChEBI" id="CHEBI:30616"/>
        <dbReference type="ChEBI" id="CHEBI:61977"/>
        <dbReference type="ChEBI" id="CHEBI:456216"/>
        <dbReference type="EC" id="2.7.11.1"/>
    </reaction>
</comment>
<dbReference type="RefSeq" id="WP_378963911.1">
    <property type="nucleotide sequence ID" value="NZ_JBHTBJ010000001.1"/>
</dbReference>
<feature type="compositionally biased region" description="Low complexity" evidence="11">
    <location>
        <begin position="446"/>
        <end position="468"/>
    </location>
</feature>
<feature type="binding site" evidence="10">
    <location>
        <position position="66"/>
    </location>
    <ligand>
        <name>ATP</name>
        <dbReference type="ChEBI" id="CHEBI:30616"/>
    </ligand>
</feature>
<accession>A0ABW2HH31</accession>
<evidence type="ECO:0000256" key="2">
    <source>
        <dbReference type="ARBA" id="ARBA00012513"/>
    </source>
</evidence>
<evidence type="ECO:0000313" key="13">
    <source>
        <dbReference type="EMBL" id="MFC7272529.1"/>
    </source>
</evidence>
<dbReference type="EC" id="2.7.11.1" evidence="2"/>
<feature type="compositionally biased region" description="Gly residues" evidence="11">
    <location>
        <begin position="388"/>
        <end position="399"/>
    </location>
</feature>
<organism evidence="13 14">
    <name type="scientific">Paractinoplanes rhizophilus</name>
    <dbReference type="NCBI Taxonomy" id="1416877"/>
    <lineage>
        <taxon>Bacteria</taxon>
        <taxon>Bacillati</taxon>
        <taxon>Actinomycetota</taxon>
        <taxon>Actinomycetes</taxon>
        <taxon>Micromonosporales</taxon>
        <taxon>Micromonosporaceae</taxon>
        <taxon>Paractinoplanes</taxon>
    </lineage>
</organism>
<evidence type="ECO:0000256" key="8">
    <source>
        <dbReference type="ARBA" id="ARBA00047899"/>
    </source>
</evidence>
<feature type="domain" description="Protein kinase" evidence="12">
    <location>
        <begin position="37"/>
        <end position="302"/>
    </location>
</feature>
<feature type="region of interest" description="Disordered" evidence="11">
    <location>
        <begin position="1"/>
        <end position="20"/>
    </location>
</feature>
<feature type="compositionally biased region" description="Basic residues" evidence="11">
    <location>
        <begin position="325"/>
        <end position="337"/>
    </location>
</feature>
<evidence type="ECO:0000256" key="4">
    <source>
        <dbReference type="ARBA" id="ARBA00022679"/>
    </source>
</evidence>
<evidence type="ECO:0000256" key="7">
    <source>
        <dbReference type="ARBA" id="ARBA00022840"/>
    </source>
</evidence>
<evidence type="ECO:0000256" key="6">
    <source>
        <dbReference type="ARBA" id="ARBA00022777"/>
    </source>
</evidence>
<comment type="similarity">
    <text evidence="1">Belongs to the protein kinase superfamily. NEK Ser/Thr protein kinase family. NIMA subfamily.</text>
</comment>
<protein>
    <recommendedName>
        <fullName evidence="2">non-specific serine/threonine protein kinase</fullName>
        <ecNumber evidence="2">2.7.11.1</ecNumber>
    </recommendedName>
</protein>
<dbReference type="SMART" id="SM00220">
    <property type="entry name" value="S_TKc"/>
    <property type="match status" value="1"/>
</dbReference>
<feature type="compositionally biased region" description="Basic and acidic residues" evidence="11">
    <location>
        <begin position="435"/>
        <end position="445"/>
    </location>
</feature>
<dbReference type="CDD" id="cd14014">
    <property type="entry name" value="STKc_PknB_like"/>
    <property type="match status" value="1"/>
</dbReference>
<dbReference type="Proteomes" id="UP001596548">
    <property type="component" value="Unassembled WGS sequence"/>
</dbReference>
<dbReference type="InterPro" id="IPR017441">
    <property type="entry name" value="Protein_kinase_ATP_BS"/>
</dbReference>
<evidence type="ECO:0000313" key="14">
    <source>
        <dbReference type="Proteomes" id="UP001596548"/>
    </source>
</evidence>
<dbReference type="EMBL" id="JBHTBJ010000001">
    <property type="protein sequence ID" value="MFC7272529.1"/>
    <property type="molecule type" value="Genomic_DNA"/>
</dbReference>
<dbReference type="SUPFAM" id="SSF56112">
    <property type="entry name" value="Protein kinase-like (PK-like)"/>
    <property type="match status" value="1"/>
</dbReference>
<dbReference type="PANTHER" id="PTHR43671">
    <property type="entry name" value="SERINE/THREONINE-PROTEIN KINASE NEK"/>
    <property type="match status" value="1"/>
</dbReference>
<dbReference type="InterPro" id="IPR000719">
    <property type="entry name" value="Prot_kinase_dom"/>
</dbReference>
<dbReference type="InterPro" id="IPR011009">
    <property type="entry name" value="Kinase-like_dom_sf"/>
</dbReference>
<dbReference type="Pfam" id="PF00069">
    <property type="entry name" value="Pkinase"/>
    <property type="match status" value="1"/>
</dbReference>
<keyword evidence="3" id="KW-0723">Serine/threonine-protein kinase</keyword>
<keyword evidence="14" id="KW-1185">Reference proteome</keyword>
<keyword evidence="7 10" id="KW-0067">ATP-binding</keyword>
<feature type="region of interest" description="Disordered" evidence="11">
    <location>
        <begin position="302"/>
        <end position="342"/>
    </location>
</feature>
<evidence type="ECO:0000256" key="3">
    <source>
        <dbReference type="ARBA" id="ARBA00022527"/>
    </source>
</evidence>
<dbReference type="Gene3D" id="1.10.510.10">
    <property type="entry name" value="Transferase(Phosphotransferase) domain 1"/>
    <property type="match status" value="1"/>
</dbReference>
<dbReference type="GO" id="GO:0004674">
    <property type="term" value="F:protein serine/threonine kinase activity"/>
    <property type="evidence" value="ECO:0007669"/>
    <property type="project" value="UniProtKB-EC"/>
</dbReference>
<dbReference type="PROSITE" id="PS00108">
    <property type="entry name" value="PROTEIN_KINASE_ST"/>
    <property type="match status" value="1"/>
</dbReference>
<evidence type="ECO:0000256" key="1">
    <source>
        <dbReference type="ARBA" id="ARBA00010886"/>
    </source>
</evidence>
<dbReference type="InterPro" id="IPR008271">
    <property type="entry name" value="Ser/Thr_kinase_AS"/>
</dbReference>
<keyword evidence="6 13" id="KW-0418">Kinase</keyword>
<comment type="caution">
    <text evidence="13">The sequence shown here is derived from an EMBL/GenBank/DDBJ whole genome shotgun (WGS) entry which is preliminary data.</text>
</comment>
<evidence type="ECO:0000259" key="12">
    <source>
        <dbReference type="PROSITE" id="PS50011"/>
    </source>
</evidence>
<keyword evidence="5 10" id="KW-0547">Nucleotide-binding</keyword>
<sequence>MQSSLSMSGRGPGDVSGAGPAEAATADLSGRCVGNSYVLVCPVGHGATGTVWRGIDRSTGEYVAVKLLHEGLLRQPKLVIRFVQERTILMMMRHENIVGVHDLFSVGGSLALVMDYVSGGSLRNRLISAGTLPPAEAATLLAQVAAALAQAHELGVVHRDVKPDNILLQESGGRHEVRLTDFGIARVLDAAGLTTPQAIVGTPHYMAPEAIQGDAEPASDVYSAGIVLYELVTGAPPYSGEPLAVLRRHVDDSPERPPGMPHPVWSLIAWCLDKDPARRPTAGELGGALRDLARQMTGVPALTSTTQNPDLAYGSTAHLGQPHPSARRRPARKRPRNGPRSWLWRRPGMMVALVAAAVAISGLGGFNAWQLIGAGDPPGATGDATRPGAGGPGPGGTAAGTGASTGVPGAAGQLSSKVPEAASAGISSGGPETPEQARQRAEQAREAANGGRAQAGAAASAGPARAGGKVQFGPWRCGDSYSWDLGHPVLARPCYAIGPSVRVLGEMEAAPGVQIDLAMTIRDVRTDQVAAGPYECKGLLFTDFAFKHNCGPAEFDPPRGHRYVVVETWRYTQRPLLPSGSARGPEFDW</sequence>
<evidence type="ECO:0000256" key="10">
    <source>
        <dbReference type="PROSITE-ProRule" id="PRU10141"/>
    </source>
</evidence>
<dbReference type="InterPro" id="IPR050660">
    <property type="entry name" value="NEK_Ser/Thr_kinase"/>
</dbReference>
<feature type="region of interest" description="Disordered" evidence="11">
    <location>
        <begin position="377"/>
        <end position="468"/>
    </location>
</feature>
<evidence type="ECO:0000256" key="9">
    <source>
        <dbReference type="ARBA" id="ARBA00048679"/>
    </source>
</evidence>
<feature type="compositionally biased region" description="Low complexity" evidence="11">
    <location>
        <begin position="400"/>
        <end position="412"/>
    </location>
</feature>
<evidence type="ECO:0000256" key="5">
    <source>
        <dbReference type="ARBA" id="ARBA00022741"/>
    </source>
</evidence>
<dbReference type="PROSITE" id="PS50011">
    <property type="entry name" value="PROTEIN_KINASE_DOM"/>
    <property type="match status" value="1"/>
</dbReference>
<evidence type="ECO:0000256" key="11">
    <source>
        <dbReference type="SAM" id="MobiDB-lite"/>
    </source>
</evidence>
<dbReference type="PROSITE" id="PS00107">
    <property type="entry name" value="PROTEIN_KINASE_ATP"/>
    <property type="match status" value="1"/>
</dbReference>
<proteinExistence type="inferred from homology"/>
<feature type="compositionally biased region" description="Low complexity" evidence="11">
    <location>
        <begin position="377"/>
        <end position="387"/>
    </location>
</feature>
<name>A0ABW2HH31_9ACTN</name>
<keyword evidence="4 13" id="KW-0808">Transferase</keyword>
<reference evidence="14" key="1">
    <citation type="journal article" date="2019" name="Int. J. Syst. Evol. Microbiol.">
        <title>The Global Catalogue of Microorganisms (GCM) 10K type strain sequencing project: providing services to taxonomists for standard genome sequencing and annotation.</title>
        <authorList>
            <consortium name="The Broad Institute Genomics Platform"/>
            <consortium name="The Broad Institute Genome Sequencing Center for Infectious Disease"/>
            <person name="Wu L."/>
            <person name="Ma J."/>
        </authorList>
    </citation>
    <scope>NUCLEOTIDE SEQUENCE [LARGE SCALE GENOMIC DNA]</scope>
    <source>
        <strain evidence="14">XZYJT-10</strain>
    </source>
</reference>
<comment type="catalytic activity">
    <reaction evidence="9">
        <text>L-seryl-[protein] + ATP = O-phospho-L-seryl-[protein] + ADP + H(+)</text>
        <dbReference type="Rhea" id="RHEA:17989"/>
        <dbReference type="Rhea" id="RHEA-COMP:9863"/>
        <dbReference type="Rhea" id="RHEA-COMP:11604"/>
        <dbReference type="ChEBI" id="CHEBI:15378"/>
        <dbReference type="ChEBI" id="CHEBI:29999"/>
        <dbReference type="ChEBI" id="CHEBI:30616"/>
        <dbReference type="ChEBI" id="CHEBI:83421"/>
        <dbReference type="ChEBI" id="CHEBI:456216"/>
        <dbReference type="EC" id="2.7.11.1"/>
    </reaction>
</comment>